<organism evidence="2 3">
    <name type="scientific">Nonomuraea dietziae</name>
    <dbReference type="NCBI Taxonomy" id="65515"/>
    <lineage>
        <taxon>Bacteria</taxon>
        <taxon>Bacillati</taxon>
        <taxon>Actinomycetota</taxon>
        <taxon>Actinomycetes</taxon>
        <taxon>Streptosporangiales</taxon>
        <taxon>Streptosporangiaceae</taxon>
        <taxon>Nonomuraea</taxon>
    </lineage>
</organism>
<name>A0A7W5VHE5_9ACTN</name>
<proteinExistence type="predicted"/>
<dbReference type="SUPFAM" id="SSF54593">
    <property type="entry name" value="Glyoxalase/Bleomycin resistance protein/Dihydroxybiphenyl dioxygenase"/>
    <property type="match status" value="1"/>
</dbReference>
<feature type="domain" description="VOC" evidence="1">
    <location>
        <begin position="4"/>
        <end position="120"/>
    </location>
</feature>
<dbReference type="Proteomes" id="UP000579945">
    <property type="component" value="Unassembled WGS sequence"/>
</dbReference>
<dbReference type="GO" id="GO:0051213">
    <property type="term" value="F:dioxygenase activity"/>
    <property type="evidence" value="ECO:0007669"/>
    <property type="project" value="UniProtKB-KW"/>
</dbReference>
<keyword evidence="3" id="KW-1185">Reference proteome</keyword>
<dbReference type="EMBL" id="JACIBV010000001">
    <property type="protein sequence ID" value="MBB3731599.1"/>
    <property type="molecule type" value="Genomic_DNA"/>
</dbReference>
<dbReference type="AlphaFoldDB" id="A0A7W5VHE5"/>
<keyword evidence="2" id="KW-0560">Oxidoreductase</keyword>
<dbReference type="PROSITE" id="PS51819">
    <property type="entry name" value="VOC"/>
    <property type="match status" value="1"/>
</dbReference>
<reference evidence="2 3" key="1">
    <citation type="submission" date="2020-08" db="EMBL/GenBank/DDBJ databases">
        <title>Sequencing the genomes of 1000 actinobacteria strains.</title>
        <authorList>
            <person name="Klenk H.-P."/>
        </authorList>
    </citation>
    <scope>NUCLEOTIDE SEQUENCE [LARGE SCALE GENOMIC DNA]</scope>
    <source>
        <strain evidence="2 3">DSM 44320</strain>
    </source>
</reference>
<gene>
    <name evidence="2" type="ORF">FHR33_007459</name>
</gene>
<dbReference type="InterPro" id="IPR037523">
    <property type="entry name" value="VOC_core"/>
</dbReference>
<evidence type="ECO:0000313" key="2">
    <source>
        <dbReference type="EMBL" id="MBB3731599.1"/>
    </source>
</evidence>
<evidence type="ECO:0000259" key="1">
    <source>
        <dbReference type="PROSITE" id="PS51819"/>
    </source>
</evidence>
<evidence type="ECO:0000313" key="3">
    <source>
        <dbReference type="Proteomes" id="UP000579945"/>
    </source>
</evidence>
<comment type="caution">
    <text evidence="2">The sequence shown here is derived from an EMBL/GenBank/DDBJ whole genome shotgun (WGS) entry which is preliminary data.</text>
</comment>
<accession>A0A7W5VHE5</accession>
<sequence length="123" mass="13759">MAVDLNHTIVPSRNKRASAEFLAEILGLKAGPQWGPFVPVETANGVTLDYMDAEEFRALHFCFIVSEPEFDEIFGRIRERGLAYYADPGHREAGEINHLYGGRGVYFDDPDGHNMEVITAPYA</sequence>
<keyword evidence="2" id="KW-0223">Dioxygenase</keyword>
<dbReference type="RefSeq" id="WP_183657820.1">
    <property type="nucleotide sequence ID" value="NZ_JACIBV010000001.1"/>
</dbReference>
<dbReference type="GO" id="GO:0016829">
    <property type="term" value="F:lyase activity"/>
    <property type="evidence" value="ECO:0007669"/>
    <property type="project" value="UniProtKB-KW"/>
</dbReference>
<keyword evidence="2" id="KW-0456">Lyase</keyword>
<dbReference type="Gene3D" id="3.10.180.10">
    <property type="entry name" value="2,3-Dihydroxybiphenyl 1,2-Dioxygenase, domain 1"/>
    <property type="match status" value="1"/>
</dbReference>
<dbReference type="CDD" id="cd08351">
    <property type="entry name" value="ChaP_like"/>
    <property type="match status" value="1"/>
</dbReference>
<dbReference type="GeneID" id="95393683"/>
<protein>
    <submittedName>
        <fullName evidence="2">Catechol 2,3-dioxygenase-like lactoylglutathione lyase family enzyme</fullName>
    </submittedName>
</protein>
<dbReference type="InterPro" id="IPR029068">
    <property type="entry name" value="Glyas_Bleomycin-R_OHBP_Dase"/>
</dbReference>